<comment type="caution">
    <text evidence="1">The sequence shown here is derived from an EMBL/GenBank/DDBJ whole genome shotgun (WGS) entry which is preliminary data.</text>
</comment>
<organism evidence="1 2">
    <name type="scientific">Clitoria ternatea</name>
    <name type="common">Butterfly pea</name>
    <dbReference type="NCBI Taxonomy" id="43366"/>
    <lineage>
        <taxon>Eukaryota</taxon>
        <taxon>Viridiplantae</taxon>
        <taxon>Streptophyta</taxon>
        <taxon>Embryophyta</taxon>
        <taxon>Tracheophyta</taxon>
        <taxon>Spermatophyta</taxon>
        <taxon>Magnoliopsida</taxon>
        <taxon>eudicotyledons</taxon>
        <taxon>Gunneridae</taxon>
        <taxon>Pentapetalae</taxon>
        <taxon>rosids</taxon>
        <taxon>fabids</taxon>
        <taxon>Fabales</taxon>
        <taxon>Fabaceae</taxon>
        <taxon>Papilionoideae</taxon>
        <taxon>50 kb inversion clade</taxon>
        <taxon>NPAAA clade</taxon>
        <taxon>indigoferoid/millettioid clade</taxon>
        <taxon>Phaseoleae</taxon>
        <taxon>Clitoria</taxon>
    </lineage>
</organism>
<protein>
    <submittedName>
        <fullName evidence="1">Uncharacterized protein</fullName>
    </submittedName>
</protein>
<dbReference type="Proteomes" id="UP001359559">
    <property type="component" value="Unassembled WGS sequence"/>
</dbReference>
<dbReference type="PANTHER" id="PTHR31681">
    <property type="entry name" value="C2H2-LIKE ZINC FINGER PROTEIN"/>
    <property type="match status" value="1"/>
</dbReference>
<accession>A0AAN9JJA9</accession>
<reference evidence="1 2" key="1">
    <citation type="submission" date="2024-01" db="EMBL/GenBank/DDBJ databases">
        <title>The genomes of 5 underutilized Papilionoideae crops provide insights into root nodulation and disease resistance.</title>
        <authorList>
            <person name="Yuan L."/>
        </authorList>
    </citation>
    <scope>NUCLEOTIDE SEQUENCE [LARGE SCALE GENOMIC DNA]</scope>
    <source>
        <strain evidence="1">LY-2023</strain>
        <tissue evidence="1">Leaf</tissue>
    </source>
</reference>
<dbReference type="Gene3D" id="3.90.228.10">
    <property type="match status" value="1"/>
</dbReference>
<evidence type="ECO:0000313" key="1">
    <source>
        <dbReference type="EMBL" id="KAK7299963.1"/>
    </source>
</evidence>
<keyword evidence="2" id="KW-1185">Reference proteome</keyword>
<evidence type="ECO:0000313" key="2">
    <source>
        <dbReference type="Proteomes" id="UP001359559"/>
    </source>
</evidence>
<dbReference type="PANTHER" id="PTHR31681:SF34">
    <property type="entry name" value="DUF295 DOMAIN-CONTAINING PROTEIN"/>
    <property type="match status" value="1"/>
</dbReference>
<gene>
    <name evidence="1" type="ORF">RJT34_10794</name>
</gene>
<name>A0AAN9JJA9_CLITE</name>
<dbReference type="EMBL" id="JAYKXN010000003">
    <property type="protein sequence ID" value="KAK7299963.1"/>
    <property type="molecule type" value="Genomic_DNA"/>
</dbReference>
<sequence>MHALWVSLKDNVKCGNKLTDVIRQQPKCSKGGSYILEKEKMQGDSSPLLETPTSVVVSRPRTSVVVSRPSNTLGRIHELSIEDPSRKIVEMIFQKAWMNTSKPLRKVRTVLRVSYSAEVLERFEKYRENVKKNACEQYPRHPRSTVDGNELLRFYGTTMRCFQGKSARKIYDLCKDPSCSLCQIIQFNFNPGYAEIHLSTSGKELSKRTTNTARVQNVKRAVIVCRIIAGISVQEVDGKYEGFDSSGLCDMQFGLENFVARNPSSILPCFVIIFC</sequence>
<proteinExistence type="predicted"/>
<dbReference type="AlphaFoldDB" id="A0AAN9JJA9"/>
<dbReference type="SUPFAM" id="SSF56399">
    <property type="entry name" value="ADP-ribosylation"/>
    <property type="match status" value="1"/>
</dbReference>